<dbReference type="Proteomes" id="UP000278807">
    <property type="component" value="Unassembled WGS sequence"/>
</dbReference>
<dbReference type="EMBL" id="UZAE01002445">
    <property type="protein sequence ID" value="VDN99747.1"/>
    <property type="molecule type" value="Genomic_DNA"/>
</dbReference>
<evidence type="ECO:0000313" key="3">
    <source>
        <dbReference type="Proteomes" id="UP000278807"/>
    </source>
</evidence>
<evidence type="ECO:0000256" key="1">
    <source>
        <dbReference type="SAM" id="MobiDB-lite"/>
    </source>
</evidence>
<name>A0A0R3TA01_RODNA</name>
<evidence type="ECO:0000313" key="2">
    <source>
        <dbReference type="EMBL" id="VDN99747.1"/>
    </source>
</evidence>
<organism evidence="4">
    <name type="scientific">Rodentolepis nana</name>
    <name type="common">Dwarf tapeworm</name>
    <name type="synonym">Hymenolepis nana</name>
    <dbReference type="NCBI Taxonomy" id="102285"/>
    <lineage>
        <taxon>Eukaryota</taxon>
        <taxon>Metazoa</taxon>
        <taxon>Spiralia</taxon>
        <taxon>Lophotrochozoa</taxon>
        <taxon>Platyhelminthes</taxon>
        <taxon>Cestoda</taxon>
        <taxon>Eucestoda</taxon>
        <taxon>Cyclophyllidea</taxon>
        <taxon>Hymenolepididae</taxon>
        <taxon>Rodentolepis</taxon>
    </lineage>
</organism>
<keyword evidence="3" id="KW-1185">Reference proteome</keyword>
<gene>
    <name evidence="2" type="ORF">HNAJ_LOCUS3888</name>
</gene>
<evidence type="ECO:0000313" key="4">
    <source>
        <dbReference type="WBParaSite" id="HNAJ_0000389001-mRNA-1"/>
    </source>
</evidence>
<proteinExistence type="predicted"/>
<reference evidence="4" key="1">
    <citation type="submission" date="2017-02" db="UniProtKB">
        <authorList>
            <consortium name="WormBaseParasite"/>
        </authorList>
    </citation>
    <scope>IDENTIFICATION</scope>
</reference>
<dbReference type="WBParaSite" id="HNAJ_0000389001-mRNA-1">
    <property type="protein sequence ID" value="HNAJ_0000389001-mRNA-1"/>
    <property type="gene ID" value="HNAJ_0000389001"/>
</dbReference>
<accession>A0A0R3TA01</accession>
<feature type="region of interest" description="Disordered" evidence="1">
    <location>
        <begin position="60"/>
        <end position="108"/>
    </location>
</feature>
<reference evidence="2 3" key="2">
    <citation type="submission" date="2018-11" db="EMBL/GenBank/DDBJ databases">
        <authorList>
            <consortium name="Pathogen Informatics"/>
        </authorList>
    </citation>
    <scope>NUCLEOTIDE SEQUENCE [LARGE SCALE GENOMIC DNA]</scope>
</reference>
<sequence length="108" mass="11848">MRAQPRGHRCGTNLELNLLPKATFSIRFLIGPLIASLNYAGPVQWQHAWGTEIYKVPKSDANGKVKKAKQSRTQLSENERGSAADSGKSKHARQNSMKGIVEMGTGDK</sequence>
<dbReference type="AlphaFoldDB" id="A0A0R3TA01"/>
<protein>
    <submittedName>
        <fullName evidence="2 4">Uncharacterized protein</fullName>
    </submittedName>
</protein>